<comment type="caution">
    <text evidence="1">The sequence shown here is derived from an EMBL/GenBank/DDBJ whole genome shotgun (WGS) entry which is preliminary data.</text>
</comment>
<dbReference type="GO" id="GO:0007399">
    <property type="term" value="P:nervous system development"/>
    <property type="evidence" value="ECO:0007669"/>
    <property type="project" value="TreeGrafter"/>
</dbReference>
<proteinExistence type="predicted"/>
<dbReference type="PANTHER" id="PTHR16777">
    <property type="entry name" value="PROTEIN ECT2"/>
    <property type="match status" value="1"/>
</dbReference>
<dbReference type="PANTHER" id="PTHR16777:SF2">
    <property type="entry name" value="PROTEIN ECT2"/>
    <property type="match status" value="1"/>
</dbReference>
<dbReference type="GO" id="GO:0005634">
    <property type="term" value="C:nucleus"/>
    <property type="evidence" value="ECO:0007669"/>
    <property type="project" value="InterPro"/>
</dbReference>
<reference evidence="1" key="1">
    <citation type="journal article" date="2023" name="Genome Biol. Evol.">
        <title>Long-read-based Genome Assembly of Drosophila gunungcola Reveals Fewer Chemosensory Genes in Flower-breeding Species.</title>
        <authorList>
            <person name="Negi A."/>
            <person name="Liao B.Y."/>
            <person name="Yeh S.D."/>
        </authorList>
    </citation>
    <scope>NUCLEOTIDE SEQUENCE</scope>
    <source>
        <strain evidence="1">Sukarami</strain>
    </source>
</reference>
<name>A0A9P9YQQ0_9MUSC</name>
<dbReference type="GO" id="GO:0005938">
    <property type="term" value="C:cell cortex"/>
    <property type="evidence" value="ECO:0007669"/>
    <property type="project" value="TreeGrafter"/>
</dbReference>
<organism evidence="1 2">
    <name type="scientific">Drosophila gunungcola</name>
    <name type="common">fruit fly</name>
    <dbReference type="NCBI Taxonomy" id="103775"/>
    <lineage>
        <taxon>Eukaryota</taxon>
        <taxon>Metazoa</taxon>
        <taxon>Ecdysozoa</taxon>
        <taxon>Arthropoda</taxon>
        <taxon>Hexapoda</taxon>
        <taxon>Insecta</taxon>
        <taxon>Pterygota</taxon>
        <taxon>Neoptera</taxon>
        <taxon>Endopterygota</taxon>
        <taxon>Diptera</taxon>
        <taxon>Brachycera</taxon>
        <taxon>Muscomorpha</taxon>
        <taxon>Ephydroidea</taxon>
        <taxon>Drosophilidae</taxon>
        <taxon>Drosophila</taxon>
        <taxon>Sophophora</taxon>
    </lineage>
</organism>
<dbReference type="GO" id="GO:0005085">
    <property type="term" value="F:guanyl-nucleotide exchange factor activity"/>
    <property type="evidence" value="ECO:0007669"/>
    <property type="project" value="InterPro"/>
</dbReference>
<evidence type="ECO:0000313" key="2">
    <source>
        <dbReference type="Proteomes" id="UP001059596"/>
    </source>
</evidence>
<dbReference type="Proteomes" id="UP001059596">
    <property type="component" value="Unassembled WGS sequence"/>
</dbReference>
<keyword evidence="2" id="KW-1185">Reference proteome</keyword>
<gene>
    <name evidence="1" type="ORF">M5D96_006817</name>
</gene>
<dbReference type="AlphaFoldDB" id="A0A9P9YQQ0"/>
<dbReference type="GO" id="GO:2000431">
    <property type="term" value="P:regulation of cytokinesis, actomyosin contractile ring assembly"/>
    <property type="evidence" value="ECO:0007669"/>
    <property type="project" value="InterPro"/>
</dbReference>
<dbReference type="GO" id="GO:0000281">
    <property type="term" value="P:mitotic cytokinesis"/>
    <property type="evidence" value="ECO:0007669"/>
    <property type="project" value="TreeGrafter"/>
</dbReference>
<dbReference type="EMBL" id="JAMKOV010000004">
    <property type="protein sequence ID" value="KAI8040874.1"/>
    <property type="molecule type" value="Genomic_DNA"/>
</dbReference>
<dbReference type="InterPro" id="IPR026817">
    <property type="entry name" value="Ect2"/>
</dbReference>
<evidence type="ECO:0000313" key="1">
    <source>
        <dbReference type="EMBL" id="KAI8040874.1"/>
    </source>
</evidence>
<protein>
    <recommendedName>
        <fullName evidence="3">DH domain-containing protein</fullName>
    </recommendedName>
</protein>
<accession>A0A9P9YQQ0</accession>
<dbReference type="GO" id="GO:0005096">
    <property type="term" value="F:GTPase activator activity"/>
    <property type="evidence" value="ECO:0007669"/>
    <property type="project" value="InterPro"/>
</dbReference>
<evidence type="ECO:0008006" key="3">
    <source>
        <dbReference type="Google" id="ProtNLM"/>
    </source>
</evidence>
<sequence>MLFIYCSIWTASRIPPIRIVGTRYPLALTSGNASVSRNAYNWRAHLWALESGGSSVSDAGLLSVSNSFFDCTTSPDKLEAEKLLHAEPEASETTPAKKSMRFNHFMDFFTTESNYVGILDTILNVGLGIR</sequence>